<evidence type="ECO:0000256" key="8">
    <source>
        <dbReference type="RuleBase" id="RU363041"/>
    </source>
</evidence>
<feature type="transmembrane region" description="Helical" evidence="8">
    <location>
        <begin position="12"/>
        <end position="37"/>
    </location>
</feature>
<comment type="subcellular location">
    <subcellularLocation>
        <location evidence="1 8">Cell membrane</location>
        <topology evidence="1 8">Multi-pass membrane protein</topology>
    </subcellularLocation>
</comment>
<reference evidence="9 10" key="1">
    <citation type="submission" date="2020-07" db="EMBL/GenBank/DDBJ databases">
        <title>Endozoicomonas sp. nov., isolated from sediment.</title>
        <authorList>
            <person name="Gu T."/>
        </authorList>
    </citation>
    <scope>NUCLEOTIDE SEQUENCE [LARGE SCALE GENOMIC DNA]</scope>
    <source>
        <strain evidence="9 10">SM1973</strain>
    </source>
</reference>
<evidence type="ECO:0000256" key="3">
    <source>
        <dbReference type="ARBA" id="ARBA00022448"/>
    </source>
</evidence>
<comment type="similarity">
    <text evidence="2 8">Belongs to the 4-toluene sulfonate uptake permease (TSUP) (TC 2.A.102) family.</text>
</comment>
<dbReference type="EMBL" id="JACCKB010000002">
    <property type="protein sequence ID" value="NYZ64682.1"/>
    <property type="molecule type" value="Genomic_DNA"/>
</dbReference>
<feature type="transmembrane region" description="Helical" evidence="8">
    <location>
        <begin position="188"/>
        <end position="206"/>
    </location>
</feature>
<name>A0A853HZZ3_9GAMM</name>
<feature type="transmembrane region" description="Helical" evidence="8">
    <location>
        <begin position="43"/>
        <end position="63"/>
    </location>
</feature>
<evidence type="ECO:0000256" key="1">
    <source>
        <dbReference type="ARBA" id="ARBA00004651"/>
    </source>
</evidence>
<gene>
    <name evidence="9" type="ORF">H0A36_01600</name>
</gene>
<keyword evidence="6 8" id="KW-1133">Transmembrane helix</keyword>
<keyword evidence="10" id="KW-1185">Reference proteome</keyword>
<evidence type="ECO:0000256" key="2">
    <source>
        <dbReference type="ARBA" id="ARBA00009142"/>
    </source>
</evidence>
<keyword evidence="7 8" id="KW-0472">Membrane</keyword>
<evidence type="ECO:0000256" key="7">
    <source>
        <dbReference type="ARBA" id="ARBA00023136"/>
    </source>
</evidence>
<dbReference type="PANTHER" id="PTHR30269:SF37">
    <property type="entry name" value="MEMBRANE TRANSPORTER PROTEIN"/>
    <property type="match status" value="1"/>
</dbReference>
<organism evidence="9 10">
    <name type="scientific">Spartinivicinus marinus</name>
    <dbReference type="NCBI Taxonomy" id="2994442"/>
    <lineage>
        <taxon>Bacteria</taxon>
        <taxon>Pseudomonadati</taxon>
        <taxon>Pseudomonadota</taxon>
        <taxon>Gammaproteobacteria</taxon>
        <taxon>Oceanospirillales</taxon>
        <taxon>Zooshikellaceae</taxon>
        <taxon>Spartinivicinus</taxon>
    </lineage>
</organism>
<dbReference type="RefSeq" id="WP_180566722.1">
    <property type="nucleotide sequence ID" value="NZ_JACCKB010000002.1"/>
</dbReference>
<evidence type="ECO:0000256" key="4">
    <source>
        <dbReference type="ARBA" id="ARBA00022475"/>
    </source>
</evidence>
<feature type="transmembrane region" description="Helical" evidence="8">
    <location>
        <begin position="126"/>
        <end position="151"/>
    </location>
</feature>
<keyword evidence="3" id="KW-0813">Transport</keyword>
<sequence>MDYWFTTTFAFVIILIGSAVQTAIGFGMAIIAAPLLFLINPDYVPGPIILAALFNCLANTYYFRHSISMKGLTAAMLGRIPGCIAGGGILLILSPSLIAASLAILIAFALLTSLANWSFQATPRALFIAGFASGLTGTSTSIGGPPMALIVQNESTSFIRANLAGFFLYSCITSLIILVIMGRFNWQHLQLGLPLVPATLLGNWLAYRILHFISKAQIRQFTLCLCCIAIISLLFEVFA</sequence>
<evidence type="ECO:0000256" key="6">
    <source>
        <dbReference type="ARBA" id="ARBA00022989"/>
    </source>
</evidence>
<proteinExistence type="inferred from homology"/>
<accession>A0A853HZZ3</accession>
<evidence type="ECO:0000313" key="9">
    <source>
        <dbReference type="EMBL" id="NYZ64682.1"/>
    </source>
</evidence>
<dbReference type="InterPro" id="IPR002781">
    <property type="entry name" value="TM_pro_TauE-like"/>
</dbReference>
<comment type="caution">
    <text evidence="9">The sequence shown here is derived from an EMBL/GenBank/DDBJ whole genome shotgun (WGS) entry which is preliminary data.</text>
</comment>
<feature type="transmembrane region" description="Helical" evidence="8">
    <location>
        <begin position="84"/>
        <end position="114"/>
    </location>
</feature>
<protein>
    <recommendedName>
        <fullName evidence="8">Probable membrane transporter protein</fullName>
    </recommendedName>
</protein>
<evidence type="ECO:0000256" key="5">
    <source>
        <dbReference type="ARBA" id="ARBA00022692"/>
    </source>
</evidence>
<keyword evidence="4 8" id="KW-1003">Cell membrane</keyword>
<feature type="transmembrane region" description="Helical" evidence="8">
    <location>
        <begin position="163"/>
        <end position="182"/>
    </location>
</feature>
<dbReference type="InterPro" id="IPR052017">
    <property type="entry name" value="TSUP"/>
</dbReference>
<dbReference type="Pfam" id="PF01925">
    <property type="entry name" value="TauE"/>
    <property type="match status" value="1"/>
</dbReference>
<dbReference type="AlphaFoldDB" id="A0A853HZZ3"/>
<dbReference type="PANTHER" id="PTHR30269">
    <property type="entry name" value="TRANSMEMBRANE PROTEIN YFCA"/>
    <property type="match status" value="1"/>
</dbReference>
<dbReference type="Proteomes" id="UP000569732">
    <property type="component" value="Unassembled WGS sequence"/>
</dbReference>
<feature type="transmembrane region" description="Helical" evidence="8">
    <location>
        <begin position="218"/>
        <end position="238"/>
    </location>
</feature>
<keyword evidence="5 8" id="KW-0812">Transmembrane</keyword>
<dbReference type="GO" id="GO:0005886">
    <property type="term" value="C:plasma membrane"/>
    <property type="evidence" value="ECO:0007669"/>
    <property type="project" value="UniProtKB-SubCell"/>
</dbReference>
<evidence type="ECO:0000313" key="10">
    <source>
        <dbReference type="Proteomes" id="UP000569732"/>
    </source>
</evidence>